<evidence type="ECO:0000313" key="3">
    <source>
        <dbReference type="Proteomes" id="UP000593568"/>
    </source>
</evidence>
<accession>A0A7J9DKH3</accession>
<comment type="caution">
    <text evidence="2">The sequence shown here is derived from an EMBL/GenBank/DDBJ whole genome shotgun (WGS) entry which is preliminary data.</text>
</comment>
<gene>
    <name evidence="2" type="ORF">Gotri_023923</name>
</gene>
<reference evidence="2 3" key="1">
    <citation type="journal article" date="2019" name="Genome Biol. Evol.">
        <title>Insights into the evolution of the New World diploid cottons (Gossypium, subgenus Houzingenia) based on genome sequencing.</title>
        <authorList>
            <person name="Grover C.E."/>
            <person name="Arick M.A. 2nd"/>
            <person name="Thrash A."/>
            <person name="Conover J.L."/>
            <person name="Sanders W.S."/>
            <person name="Peterson D.G."/>
            <person name="Frelichowski J.E."/>
            <person name="Scheffler J.A."/>
            <person name="Scheffler B.E."/>
            <person name="Wendel J.F."/>
        </authorList>
    </citation>
    <scope>NUCLEOTIDE SEQUENCE [LARGE SCALE GENOMIC DNA]</scope>
    <source>
        <strain evidence="2">8</strain>
        <tissue evidence="2">Leaf</tissue>
    </source>
</reference>
<dbReference type="Proteomes" id="UP000593568">
    <property type="component" value="Unassembled WGS sequence"/>
</dbReference>
<feature type="compositionally biased region" description="Basic and acidic residues" evidence="1">
    <location>
        <begin position="152"/>
        <end position="171"/>
    </location>
</feature>
<feature type="non-terminal residue" evidence="2">
    <location>
        <position position="1"/>
    </location>
</feature>
<proteinExistence type="predicted"/>
<organism evidence="2 3">
    <name type="scientific">Gossypium trilobum</name>
    <dbReference type="NCBI Taxonomy" id="34281"/>
    <lineage>
        <taxon>Eukaryota</taxon>
        <taxon>Viridiplantae</taxon>
        <taxon>Streptophyta</taxon>
        <taxon>Embryophyta</taxon>
        <taxon>Tracheophyta</taxon>
        <taxon>Spermatophyta</taxon>
        <taxon>Magnoliopsida</taxon>
        <taxon>eudicotyledons</taxon>
        <taxon>Gunneridae</taxon>
        <taxon>Pentapetalae</taxon>
        <taxon>rosids</taxon>
        <taxon>malvids</taxon>
        <taxon>Malvales</taxon>
        <taxon>Malvaceae</taxon>
        <taxon>Malvoideae</taxon>
        <taxon>Gossypium</taxon>
    </lineage>
</organism>
<evidence type="ECO:0000313" key="2">
    <source>
        <dbReference type="EMBL" id="MBA0761250.1"/>
    </source>
</evidence>
<feature type="compositionally biased region" description="Basic and acidic residues" evidence="1">
    <location>
        <begin position="119"/>
        <end position="134"/>
    </location>
</feature>
<feature type="region of interest" description="Disordered" evidence="1">
    <location>
        <begin position="117"/>
        <end position="174"/>
    </location>
</feature>
<protein>
    <submittedName>
        <fullName evidence="2">Uncharacterized protein</fullName>
    </submittedName>
</protein>
<dbReference type="AlphaFoldDB" id="A0A7J9DKH3"/>
<name>A0A7J9DKH3_9ROSI</name>
<dbReference type="EMBL" id="JABEZW010000003">
    <property type="protein sequence ID" value="MBA0761250.1"/>
    <property type="molecule type" value="Genomic_DNA"/>
</dbReference>
<keyword evidence="3" id="KW-1185">Reference proteome</keyword>
<sequence length="210" mass="24156">MMTNINWDFLQQVLNIVTNSISHWIIRKYGSHSCRKEYLNPSAKSINVGEIILKEIHDCARKKTRSDYFPSLITSLYLRAQVKTKANMKGPYAQGCITTHDLERLVENVHKLNPIESSEPTKLEIDESSTKSETKSNLVTKTEEVELEDEPNEPKPIKEPKDSEPRDKLNVDELVEPSIDTKLTIPMSTYSNIVKKSKLSNMMDMMKFMH</sequence>
<evidence type="ECO:0000256" key="1">
    <source>
        <dbReference type="SAM" id="MobiDB-lite"/>
    </source>
</evidence>